<comment type="caution">
    <text evidence="14">Lacks conserved residue(s) required for the propagation of feature annotation.</text>
</comment>
<keyword evidence="13" id="KW-0325">Glycoprotein</keyword>
<dbReference type="PROSITE" id="PS50025">
    <property type="entry name" value="LAM_G_DOMAIN"/>
    <property type="match status" value="4"/>
</dbReference>
<dbReference type="SMART" id="SM00282">
    <property type="entry name" value="LamG"/>
    <property type="match status" value="4"/>
</dbReference>
<dbReference type="EMBL" id="CADEPI010000052">
    <property type="protein sequence ID" value="CAB3370294.1"/>
    <property type="molecule type" value="Genomic_DNA"/>
</dbReference>
<proteinExistence type="predicted"/>
<feature type="disulfide bond" evidence="14">
    <location>
        <begin position="45"/>
        <end position="55"/>
    </location>
</feature>
<name>A0A8S1CLC7_9INSE</name>
<dbReference type="PROSITE" id="PS50026">
    <property type="entry name" value="EGF_3"/>
    <property type="match status" value="12"/>
</dbReference>
<feature type="domain" description="EGF-like" evidence="19">
    <location>
        <begin position="777"/>
        <end position="814"/>
    </location>
</feature>
<evidence type="ECO:0000256" key="2">
    <source>
        <dbReference type="ARBA" id="ARBA00022473"/>
    </source>
</evidence>
<evidence type="ECO:0000259" key="18">
    <source>
        <dbReference type="PROSITE" id="PS50025"/>
    </source>
</evidence>
<feature type="disulfide bond" evidence="14">
    <location>
        <begin position="185"/>
        <end position="194"/>
    </location>
</feature>
<feature type="domain" description="EGF-like" evidence="19">
    <location>
        <begin position="740"/>
        <end position="774"/>
    </location>
</feature>
<dbReference type="InterPro" id="IPR013032">
    <property type="entry name" value="EGF-like_CS"/>
</dbReference>
<dbReference type="Pfam" id="PF02210">
    <property type="entry name" value="Laminin_G_2"/>
    <property type="match status" value="3"/>
</dbReference>
<keyword evidence="7" id="KW-0221">Differentiation</keyword>
<feature type="disulfide bond" evidence="14">
    <location>
        <begin position="516"/>
        <end position="525"/>
    </location>
</feature>
<evidence type="ECO:0000313" key="20">
    <source>
        <dbReference type="EMBL" id="CAB3370294.1"/>
    </source>
</evidence>
<dbReference type="PROSITE" id="PS00022">
    <property type="entry name" value="EGF_1"/>
    <property type="match status" value="11"/>
</dbReference>
<comment type="caution">
    <text evidence="20">The sequence shown here is derived from an EMBL/GenBank/DDBJ whole genome shotgun (WGS) entry which is preliminary data.</text>
</comment>
<keyword evidence="3 14" id="KW-0245">EGF-like domain</keyword>
<evidence type="ECO:0000256" key="6">
    <source>
        <dbReference type="ARBA" id="ARBA00022737"/>
    </source>
</evidence>
<feature type="region of interest" description="Disordered" evidence="16">
    <location>
        <begin position="387"/>
        <end position="495"/>
    </location>
</feature>
<evidence type="ECO:0000259" key="19">
    <source>
        <dbReference type="PROSITE" id="PS50026"/>
    </source>
</evidence>
<dbReference type="SUPFAM" id="SSF49899">
    <property type="entry name" value="Concanavalin A-like lectins/glucanases"/>
    <property type="match status" value="4"/>
</dbReference>
<feature type="domain" description="EGF-like" evidence="19">
    <location>
        <begin position="1050"/>
        <end position="1088"/>
    </location>
</feature>
<dbReference type="InterPro" id="IPR001791">
    <property type="entry name" value="Laminin_G"/>
</dbReference>
<evidence type="ECO:0000256" key="1">
    <source>
        <dbReference type="ARBA" id="ARBA00004479"/>
    </source>
</evidence>
<evidence type="ECO:0000256" key="11">
    <source>
        <dbReference type="ARBA" id="ARBA00023136"/>
    </source>
</evidence>
<comment type="subcellular location">
    <subcellularLocation>
        <location evidence="1">Membrane</location>
        <topology evidence="1">Single-pass type I membrane protein</topology>
    </subcellularLocation>
</comment>
<feature type="domain" description="Laminin G" evidence="18">
    <location>
        <begin position="824"/>
        <end position="1016"/>
    </location>
</feature>
<dbReference type="Pfam" id="PF12661">
    <property type="entry name" value="hEGF"/>
    <property type="match status" value="1"/>
</dbReference>
<dbReference type="InterPro" id="IPR013320">
    <property type="entry name" value="ConA-like_dom_sf"/>
</dbReference>
<dbReference type="GO" id="GO:0048513">
    <property type="term" value="P:animal organ development"/>
    <property type="evidence" value="ECO:0007669"/>
    <property type="project" value="UniProtKB-ARBA"/>
</dbReference>
<feature type="disulfide bond" evidence="14">
    <location>
        <begin position="262"/>
        <end position="271"/>
    </location>
</feature>
<feature type="compositionally biased region" description="Polar residues" evidence="16">
    <location>
        <begin position="430"/>
        <end position="451"/>
    </location>
</feature>
<feature type="domain" description="EGF-like" evidence="19">
    <location>
        <begin position="488"/>
        <end position="526"/>
    </location>
</feature>
<dbReference type="InterPro" id="IPR000742">
    <property type="entry name" value="EGF"/>
</dbReference>
<sequence length="1656" mass="181702">MRRCVQTSKKGQNEGQKLLSRTNTTIALFFILSFSVYISETGIACLSNPCVYGLCVDDVNSSYSCYCADGYTGSNCQTEWDECWSQPCLNGGDCFDLVANFNCSCPEGFSGQSCEIDRDECLSEPCQNNGTCVDGSNGFACHCLPGYTGSVCEWDISVCNETGTERCLNGGACVEGKGERFWCICAPGWGGAICEDALDLCLILQPCQHGGLCLPRGSEFICACPFGFTGEMCEFELALCKENPCLNGAICTEEAGASICYCVPDFHGDLCQFQYDECLLPPTPSCKNGGTCIDGVDGFSCSCPPDVTGKFCECPIGQDCTNHSYFPELPSSTFGKDPSETQKSESTTESGLSVVLTEATGEMSSTDIVHSSTHASITDITQSEILSSQSEASTDGLKTTESFQESKISSLTSQGATEKTTTDEEIYEYTKSTEQQPQMSPAWASATNSTEEGIFDGRETAPFTTTTDEIPDYGPPTSDYGETTAETQPKNCKDESPCQNGGVCFSSLESNIVCRCPFQFTGVFCEVPTNYSEVSLLPTSWLLFRVASPVKRHETLEFTHNFEATFRVVSEEGVVFTLADADDGPTSSYFMQMSIYHGRLQLQFSCGLQSVKFSESKQRVDTGKPTRISASLKMWILQNTTSIGRCRAELKLNNTLAVSGEQTKPFLNLRKDVALAHLVFGSWPRTEAPKYPEQEDDFYSERISTSPGVVACLSHVKVNERDRVLLADVTAGSNDVSECVQLACLSNPCFHGGTCEETPSNSWSCRCPSGRLGPRCEASVCENNPCHAGGTCLVHPGTNFVCLCPIGRGGIFCEKEHIISEPCFFPTFVDISPYMAVPLLPKHESFKQAVELSIRFVPARTHQVALLVYIGHGPKDHIALGYVHGRIILTWDLGSGPRRIFTTKDFGSGTVHEVRFGRNGKEGWLKIKGDNTTYTGQSIGRMVQLNTRPVAYFGGFDDINASILPHDLPKHSGFEGCLSHLEIKSAQSQPTKYFPPGPPNSPAKGRSVVQKDYNPCTNNPCRQGGICLPHGPSFACLCAQGWFGPLCAEPRNPCDTQRHMCAEGSTCVPLQFGYECDCPLGKTGRFCNSMESRNSVVWPELYFSGKRSFLEVPRSLPLHSDLGLLEHSCVEFEMKPQPWPGAPAAQVLFFSQDSDTGDFMALLLTSDRVLELILGSGDSPPMILSSPRGVSVRAGMWIKVRAGRVGRRVFLSVAGRSVSSWLLPGQSSNWNGGQSTLYIGGAPDLSSVAPVTWLLLRPFGGCIRKLHVDWRKVIVHLGRARLNNRGVRTVGKHPPRFRYDVAQLSPEYIKQLSNSNFNPKFGDDILSLLKGEIRASYMAGSWDSSMEPTQKKITFHSDGKASWAMNFRRDKNLKIFALISNNTKNTEELNEVESSTPEVEASTLPTGLMARNLRTRDALFALSARNVKPCDKSALALLQLDPCVDGQIELDCLSLPLKELPENYQTPEFRGDGWISFQAPLLLMDNTEVSPVRYLNLKFSAKSNEGLVVWIQEDADNKAYVGLGLQEGRLRVVWGNELNTSNTAVISGKINDGDFHRVNILWDSAEKAMVWLDGEMEDLESEWKRQKRHFSDQIQATLNIVIGGTPEKSPAAQNVFNFFSSSYQGCVAELGWNDETAQLSDFPSYHHKNVYSCNAK</sequence>
<feature type="disulfide bond" evidence="14">
    <location>
        <begin position="105"/>
        <end position="114"/>
    </location>
</feature>
<dbReference type="FunFam" id="2.10.25.10:FF:000368">
    <property type="entry name" value="Delta-like 3 (Drosophila), isoform CRA_b"/>
    <property type="match status" value="1"/>
</dbReference>
<feature type="transmembrane region" description="Helical" evidence="17">
    <location>
        <begin position="21"/>
        <end position="39"/>
    </location>
</feature>
<keyword evidence="4 17" id="KW-0812">Transmembrane</keyword>
<dbReference type="PANTHER" id="PTHR24049">
    <property type="entry name" value="CRUMBS FAMILY MEMBER"/>
    <property type="match status" value="1"/>
</dbReference>
<feature type="disulfide bond" evidence="14">
    <location>
        <begin position="804"/>
        <end position="813"/>
    </location>
</feature>
<keyword evidence="10 17" id="KW-1133">Transmembrane helix</keyword>
<feature type="disulfide bond" evidence="14">
    <location>
        <begin position="303"/>
        <end position="312"/>
    </location>
</feature>
<feature type="domain" description="EGF-like" evidence="19">
    <location>
        <begin position="155"/>
        <end position="195"/>
    </location>
</feature>
<feature type="domain" description="EGF-like" evidence="19">
    <location>
        <begin position="79"/>
        <end position="115"/>
    </location>
</feature>
<dbReference type="Gene3D" id="2.60.120.200">
    <property type="match status" value="4"/>
</dbReference>
<dbReference type="PROSITE" id="PS01187">
    <property type="entry name" value="EGF_CA"/>
    <property type="match status" value="2"/>
</dbReference>
<feature type="domain" description="EGF-like" evidence="19">
    <location>
        <begin position="236"/>
        <end position="272"/>
    </location>
</feature>
<evidence type="ECO:0000256" key="17">
    <source>
        <dbReference type="SAM" id="Phobius"/>
    </source>
</evidence>
<evidence type="ECO:0000256" key="15">
    <source>
        <dbReference type="PROSITE-ProRule" id="PRU00122"/>
    </source>
</evidence>
<evidence type="ECO:0000256" key="7">
    <source>
        <dbReference type="ARBA" id="ARBA00022782"/>
    </source>
</evidence>
<dbReference type="InterPro" id="IPR000152">
    <property type="entry name" value="EGF-type_Asp/Asn_hydroxyl_site"/>
</dbReference>
<dbReference type="GO" id="GO:0030154">
    <property type="term" value="P:cell differentiation"/>
    <property type="evidence" value="ECO:0007669"/>
    <property type="project" value="UniProtKB-KW"/>
</dbReference>
<feature type="domain" description="Laminin G" evidence="18">
    <location>
        <begin position="531"/>
        <end position="744"/>
    </location>
</feature>
<feature type="domain" description="EGF-like" evidence="19">
    <location>
        <begin position="197"/>
        <end position="234"/>
    </location>
</feature>
<evidence type="ECO:0000256" key="10">
    <source>
        <dbReference type="ARBA" id="ARBA00022989"/>
    </source>
</evidence>
<dbReference type="GO" id="GO:0016020">
    <property type="term" value="C:membrane"/>
    <property type="evidence" value="ECO:0007669"/>
    <property type="project" value="UniProtKB-SubCell"/>
</dbReference>
<keyword evidence="2" id="KW-0217">Developmental protein</keyword>
<evidence type="ECO:0000256" key="14">
    <source>
        <dbReference type="PROSITE-ProRule" id="PRU00076"/>
    </source>
</evidence>
<dbReference type="CDD" id="cd00110">
    <property type="entry name" value="LamG"/>
    <property type="match status" value="4"/>
</dbReference>
<dbReference type="Proteomes" id="UP000494165">
    <property type="component" value="Unassembled WGS sequence"/>
</dbReference>
<evidence type="ECO:0000256" key="12">
    <source>
        <dbReference type="ARBA" id="ARBA00023157"/>
    </source>
</evidence>
<feature type="disulfide bond" evidence="14">
    <location>
        <begin position="1078"/>
        <end position="1087"/>
    </location>
</feature>
<feature type="domain" description="Laminin G" evidence="18">
    <location>
        <begin position="1466"/>
        <end position="1653"/>
    </location>
</feature>
<feature type="compositionally biased region" description="Polar residues" evidence="16">
    <location>
        <begin position="387"/>
        <end position="419"/>
    </location>
</feature>
<dbReference type="SUPFAM" id="SSF57196">
    <property type="entry name" value="EGF/Laminin"/>
    <property type="match status" value="6"/>
</dbReference>
<dbReference type="PANTHER" id="PTHR24049:SF35">
    <property type="entry name" value="EGF-LIKE DOMAIN-CONTAINING PROTEIN"/>
    <property type="match status" value="1"/>
</dbReference>
<feature type="domain" description="EGF-like" evidence="19">
    <location>
        <begin position="274"/>
        <end position="313"/>
    </location>
</feature>
<feature type="disulfide bond" evidence="14">
    <location>
        <begin position="224"/>
        <end position="233"/>
    </location>
</feature>
<dbReference type="GO" id="GO:0007219">
    <property type="term" value="P:Notch signaling pathway"/>
    <property type="evidence" value="ECO:0007669"/>
    <property type="project" value="UniProtKB-KW"/>
</dbReference>
<dbReference type="PROSITE" id="PS01186">
    <property type="entry name" value="EGF_2"/>
    <property type="match status" value="6"/>
</dbReference>
<evidence type="ECO:0000256" key="8">
    <source>
        <dbReference type="ARBA" id="ARBA00022843"/>
    </source>
</evidence>
<evidence type="ECO:0000256" key="3">
    <source>
        <dbReference type="ARBA" id="ARBA00022536"/>
    </source>
</evidence>
<reference evidence="20 21" key="1">
    <citation type="submission" date="2020-04" db="EMBL/GenBank/DDBJ databases">
        <authorList>
            <person name="Alioto T."/>
            <person name="Alioto T."/>
            <person name="Gomez Garrido J."/>
        </authorList>
    </citation>
    <scope>NUCLEOTIDE SEQUENCE [LARGE SCALE GENOMIC DNA]</scope>
</reference>
<feature type="region of interest" description="Disordered" evidence="16">
    <location>
        <begin position="331"/>
        <end position="352"/>
    </location>
</feature>
<evidence type="ECO:0000256" key="4">
    <source>
        <dbReference type="ARBA" id="ARBA00022692"/>
    </source>
</evidence>
<dbReference type="InterPro" id="IPR018097">
    <property type="entry name" value="EGF_Ca-bd_CS"/>
</dbReference>
<feature type="disulfide bond" evidence="14">
    <location>
        <begin position="143"/>
        <end position="152"/>
    </location>
</feature>
<dbReference type="Pfam" id="PF00054">
    <property type="entry name" value="Laminin_G_1"/>
    <property type="match status" value="1"/>
</dbReference>
<feature type="compositionally biased region" description="Polar residues" evidence="16">
    <location>
        <begin position="480"/>
        <end position="490"/>
    </location>
</feature>
<evidence type="ECO:0000256" key="5">
    <source>
        <dbReference type="ARBA" id="ARBA00022729"/>
    </source>
</evidence>
<dbReference type="Pfam" id="PF00008">
    <property type="entry name" value="EGF"/>
    <property type="match status" value="7"/>
</dbReference>
<keyword evidence="21" id="KW-1185">Reference proteome</keyword>
<feature type="domain" description="EGF-like" evidence="19">
    <location>
        <begin position="117"/>
        <end position="153"/>
    </location>
</feature>
<evidence type="ECO:0000256" key="16">
    <source>
        <dbReference type="SAM" id="MobiDB-lite"/>
    </source>
</evidence>
<keyword evidence="9" id="KW-0914">Notch signaling pathway</keyword>
<dbReference type="GO" id="GO:0005509">
    <property type="term" value="F:calcium ion binding"/>
    <property type="evidence" value="ECO:0007669"/>
    <property type="project" value="InterPro"/>
</dbReference>
<dbReference type="PROSITE" id="PS00010">
    <property type="entry name" value="ASX_HYDROXYL"/>
    <property type="match status" value="3"/>
</dbReference>
<protein>
    <submittedName>
        <fullName evidence="20">Uncharacterized protein</fullName>
    </submittedName>
</protein>
<dbReference type="OrthoDB" id="283575at2759"/>
<feature type="disulfide bond" evidence="15">
    <location>
        <begin position="1626"/>
        <end position="1653"/>
    </location>
</feature>
<feature type="disulfide bond" evidence="14">
    <location>
        <begin position="1038"/>
        <end position="1047"/>
    </location>
</feature>
<dbReference type="GO" id="GO:0009653">
    <property type="term" value="P:anatomical structure morphogenesis"/>
    <property type="evidence" value="ECO:0007669"/>
    <property type="project" value="UniProtKB-ARBA"/>
</dbReference>
<evidence type="ECO:0000256" key="9">
    <source>
        <dbReference type="ARBA" id="ARBA00022976"/>
    </source>
</evidence>
<keyword evidence="11 17" id="KW-0472">Membrane</keyword>
<feature type="disulfide bond" evidence="14">
    <location>
        <begin position="67"/>
        <end position="76"/>
    </location>
</feature>
<keyword evidence="6" id="KW-0677">Repeat</keyword>
<evidence type="ECO:0000256" key="13">
    <source>
        <dbReference type="ARBA" id="ARBA00023180"/>
    </source>
</evidence>
<evidence type="ECO:0000313" key="21">
    <source>
        <dbReference type="Proteomes" id="UP000494165"/>
    </source>
</evidence>
<keyword evidence="12 14" id="KW-1015">Disulfide bond</keyword>
<organism evidence="20 21">
    <name type="scientific">Cloeon dipterum</name>
    <dbReference type="NCBI Taxonomy" id="197152"/>
    <lineage>
        <taxon>Eukaryota</taxon>
        <taxon>Metazoa</taxon>
        <taxon>Ecdysozoa</taxon>
        <taxon>Arthropoda</taxon>
        <taxon>Hexapoda</taxon>
        <taxon>Insecta</taxon>
        <taxon>Pterygota</taxon>
        <taxon>Palaeoptera</taxon>
        <taxon>Ephemeroptera</taxon>
        <taxon>Pisciforma</taxon>
        <taxon>Baetidae</taxon>
        <taxon>Cloeon</taxon>
    </lineage>
</organism>
<keyword evidence="8" id="KW-0832">Ubl conjugation</keyword>
<gene>
    <name evidence="20" type="ORF">CLODIP_2_CD10723</name>
</gene>
<feature type="domain" description="Laminin G" evidence="18">
    <location>
        <begin position="1099"/>
        <end position="1291"/>
    </location>
</feature>
<feature type="domain" description="EGF-like" evidence="19">
    <location>
        <begin position="1012"/>
        <end position="1048"/>
    </location>
</feature>
<dbReference type="SUPFAM" id="SSF57184">
    <property type="entry name" value="Growth factor receptor domain"/>
    <property type="match status" value="1"/>
</dbReference>
<feature type="domain" description="EGF-like" evidence="19">
    <location>
        <begin position="41"/>
        <end position="77"/>
    </location>
</feature>
<accession>A0A8S1CLC7</accession>
<dbReference type="CDD" id="cd00054">
    <property type="entry name" value="EGF_CA"/>
    <property type="match status" value="10"/>
</dbReference>
<dbReference type="InterPro" id="IPR001881">
    <property type="entry name" value="EGF-like_Ca-bd_dom"/>
</dbReference>
<dbReference type="SMART" id="SM00179">
    <property type="entry name" value="EGF_CA"/>
    <property type="match status" value="10"/>
</dbReference>
<dbReference type="FunFam" id="2.10.25.10:FF:000472">
    <property type="entry name" value="Uncharacterized protein, isoform A"/>
    <property type="match status" value="1"/>
</dbReference>
<dbReference type="InterPro" id="IPR009030">
    <property type="entry name" value="Growth_fac_rcpt_cys_sf"/>
</dbReference>
<keyword evidence="5" id="KW-0732">Signal</keyword>
<dbReference type="Gene3D" id="2.10.25.10">
    <property type="entry name" value="Laminin"/>
    <property type="match status" value="11"/>
</dbReference>
<dbReference type="InterPro" id="IPR051022">
    <property type="entry name" value="Notch_Cell-Fate_Det"/>
</dbReference>
<dbReference type="SMART" id="SM00181">
    <property type="entry name" value="EGF"/>
    <property type="match status" value="12"/>
</dbReference>
<dbReference type="FunFam" id="2.10.25.10:FF:000143">
    <property type="entry name" value="Protein crumbs 1"/>
    <property type="match status" value="1"/>
</dbReference>